<dbReference type="OrthoDB" id="783490at2759"/>
<keyword evidence="3" id="KW-1185">Reference proteome</keyword>
<dbReference type="PANTHER" id="PTHR37265:SF5">
    <property type="entry name" value="OS01G0195300 PROTEIN"/>
    <property type="match status" value="1"/>
</dbReference>
<accession>A0A6A1UP78</accession>
<reference evidence="2 3" key="1">
    <citation type="journal article" date="2019" name="Plant Biotechnol. J.">
        <title>The red bayberry genome and genetic basis of sex determination.</title>
        <authorList>
            <person name="Jia H.M."/>
            <person name="Jia H.J."/>
            <person name="Cai Q.L."/>
            <person name="Wang Y."/>
            <person name="Zhao H.B."/>
            <person name="Yang W.F."/>
            <person name="Wang G.Y."/>
            <person name="Li Y.H."/>
            <person name="Zhan D.L."/>
            <person name="Shen Y.T."/>
            <person name="Niu Q.F."/>
            <person name="Chang L."/>
            <person name="Qiu J."/>
            <person name="Zhao L."/>
            <person name="Xie H.B."/>
            <person name="Fu W.Y."/>
            <person name="Jin J."/>
            <person name="Li X.W."/>
            <person name="Jiao Y."/>
            <person name="Zhou C.C."/>
            <person name="Tu T."/>
            <person name="Chai C.Y."/>
            <person name="Gao J.L."/>
            <person name="Fan L.J."/>
            <person name="van de Weg E."/>
            <person name="Wang J.Y."/>
            <person name="Gao Z.S."/>
        </authorList>
    </citation>
    <scope>NUCLEOTIDE SEQUENCE [LARGE SCALE GENOMIC DNA]</scope>
    <source>
        <tissue evidence="2">Leaves</tissue>
    </source>
</reference>
<evidence type="ECO:0000256" key="1">
    <source>
        <dbReference type="SAM" id="MobiDB-lite"/>
    </source>
</evidence>
<feature type="compositionally biased region" description="Basic and acidic residues" evidence="1">
    <location>
        <begin position="141"/>
        <end position="154"/>
    </location>
</feature>
<dbReference type="PANTHER" id="PTHR37265">
    <property type="entry name" value="OS01G0195300 PROTEIN"/>
    <property type="match status" value="1"/>
</dbReference>
<evidence type="ECO:0000313" key="3">
    <source>
        <dbReference type="Proteomes" id="UP000516437"/>
    </source>
</evidence>
<dbReference type="EMBL" id="RXIC02000026">
    <property type="protein sequence ID" value="KAB1202023.1"/>
    <property type="molecule type" value="Genomic_DNA"/>
</dbReference>
<organism evidence="2 3">
    <name type="scientific">Morella rubra</name>
    <name type="common">Chinese bayberry</name>
    <dbReference type="NCBI Taxonomy" id="262757"/>
    <lineage>
        <taxon>Eukaryota</taxon>
        <taxon>Viridiplantae</taxon>
        <taxon>Streptophyta</taxon>
        <taxon>Embryophyta</taxon>
        <taxon>Tracheophyta</taxon>
        <taxon>Spermatophyta</taxon>
        <taxon>Magnoliopsida</taxon>
        <taxon>eudicotyledons</taxon>
        <taxon>Gunneridae</taxon>
        <taxon>Pentapetalae</taxon>
        <taxon>rosids</taxon>
        <taxon>fabids</taxon>
        <taxon>Fagales</taxon>
        <taxon>Myricaceae</taxon>
        <taxon>Morella</taxon>
    </lineage>
</organism>
<protein>
    <submittedName>
        <fullName evidence="2">Uncharacterized protein</fullName>
    </submittedName>
</protein>
<proteinExistence type="predicted"/>
<sequence length="189" mass="20603">MDEDTPKRRRYDTAAEDTDGVGEDILPWLSVDVDTLSQLMELLDDADDALKGSVNTPTKKVRFIDDPYSSPSIFQSSSSYVTINGNEESCGSSFSDSDSSVMASVYVGSIRRHLLSGEDAFSFGECSGKFQAEESAGARGSSKEASRGWTEKVESTNSVVSGEGEVRHGCDVFDWDEQTLAKFLGEDYE</sequence>
<dbReference type="Proteomes" id="UP000516437">
    <property type="component" value="Chromosome 8"/>
</dbReference>
<feature type="region of interest" description="Disordered" evidence="1">
    <location>
        <begin position="134"/>
        <end position="161"/>
    </location>
</feature>
<name>A0A6A1UP78_9ROSI</name>
<evidence type="ECO:0000313" key="2">
    <source>
        <dbReference type="EMBL" id="KAB1202023.1"/>
    </source>
</evidence>
<gene>
    <name evidence="2" type="ORF">CJ030_MR8G007627</name>
</gene>
<dbReference type="AlphaFoldDB" id="A0A6A1UP78"/>
<comment type="caution">
    <text evidence="2">The sequence shown here is derived from an EMBL/GenBank/DDBJ whole genome shotgun (WGS) entry which is preliminary data.</text>
</comment>